<dbReference type="GO" id="GO:0005634">
    <property type="term" value="C:nucleus"/>
    <property type="evidence" value="ECO:0007669"/>
    <property type="project" value="TreeGrafter"/>
</dbReference>
<evidence type="ECO:0000259" key="1">
    <source>
        <dbReference type="PROSITE" id="PS50405"/>
    </source>
</evidence>
<comment type="caution">
    <text evidence="2">The sequence shown here is derived from an EMBL/GenBank/DDBJ whole genome shotgun (WGS) entry which is preliminary data.</text>
</comment>
<dbReference type="GO" id="GO:0006414">
    <property type="term" value="P:translational elongation"/>
    <property type="evidence" value="ECO:0007669"/>
    <property type="project" value="TreeGrafter"/>
</dbReference>
<dbReference type="SUPFAM" id="SSF47616">
    <property type="entry name" value="GST C-terminal domain-like"/>
    <property type="match status" value="1"/>
</dbReference>
<accession>A0AAV5RJW0</accession>
<dbReference type="Gene3D" id="1.20.1050.10">
    <property type="match status" value="1"/>
</dbReference>
<dbReference type="FunFam" id="1.20.1050.10:FF:000006">
    <property type="entry name" value="Elongation factor 1 gamma"/>
    <property type="match status" value="1"/>
</dbReference>
<proteinExistence type="predicted"/>
<feature type="domain" description="GST C-terminal" evidence="1">
    <location>
        <begin position="88"/>
        <end position="217"/>
    </location>
</feature>
<dbReference type="EMBL" id="BTGC01000008">
    <property type="protein sequence ID" value="GMM51740.1"/>
    <property type="molecule type" value="Genomic_DNA"/>
</dbReference>
<keyword evidence="3" id="KW-1185">Reference proteome</keyword>
<dbReference type="CDD" id="cd03181">
    <property type="entry name" value="GST_C_EF1Bgamma_like"/>
    <property type="match status" value="1"/>
</dbReference>
<dbReference type="PANTHER" id="PTHR43986">
    <property type="entry name" value="ELONGATION FACTOR 1-GAMMA"/>
    <property type="match status" value="1"/>
</dbReference>
<name>A0AAV5RJW0_STABA</name>
<gene>
    <name evidence="2" type="ORF">DASB73_027030</name>
</gene>
<dbReference type="Gene3D" id="3.40.30.10">
    <property type="entry name" value="Glutaredoxin"/>
    <property type="match status" value="1"/>
</dbReference>
<dbReference type="GO" id="GO:0005737">
    <property type="term" value="C:cytoplasm"/>
    <property type="evidence" value="ECO:0007669"/>
    <property type="project" value="TreeGrafter"/>
</dbReference>
<organism evidence="2 3">
    <name type="scientific">Starmerella bacillaris</name>
    <name type="common">Yeast</name>
    <name type="synonym">Candida zemplinina</name>
    <dbReference type="NCBI Taxonomy" id="1247836"/>
    <lineage>
        <taxon>Eukaryota</taxon>
        <taxon>Fungi</taxon>
        <taxon>Dikarya</taxon>
        <taxon>Ascomycota</taxon>
        <taxon>Saccharomycotina</taxon>
        <taxon>Dipodascomycetes</taxon>
        <taxon>Dipodascales</taxon>
        <taxon>Trichomonascaceae</taxon>
        <taxon>Starmerella</taxon>
    </lineage>
</organism>
<evidence type="ECO:0000313" key="2">
    <source>
        <dbReference type="EMBL" id="GMM51740.1"/>
    </source>
</evidence>
<dbReference type="PROSITE" id="PS50405">
    <property type="entry name" value="GST_CTER"/>
    <property type="match status" value="1"/>
</dbReference>
<dbReference type="InterPro" id="IPR050802">
    <property type="entry name" value="EF-GSTs"/>
</dbReference>
<sequence length="217" mass="24885">MSVGTLYPYCKAGEPTRTRVIVLLGLIKYFKLDVEVSDPDSHFPSEFVACRVPAFRYPCGKPLTESIPITLKLAELVSDKNVLFGDNSPAQRAEILGWMQIFNIELMNNVAVYLLQTLGTTKYDAESFDNSWKQVERQLSIIDAHLTKNTYLVGEKITLADLYCVPMLYKGLLLLWDPAFRARFPAVMRWFETVNKSPIFDGFFDNMKYATEYKRPQ</sequence>
<dbReference type="InterPro" id="IPR004046">
    <property type="entry name" value="GST_C"/>
</dbReference>
<dbReference type="PANTHER" id="PTHR43986:SF1">
    <property type="entry name" value="ELONGATION FACTOR 1-GAMMA"/>
    <property type="match status" value="1"/>
</dbReference>
<dbReference type="Pfam" id="PF00043">
    <property type="entry name" value="GST_C"/>
    <property type="match status" value="1"/>
</dbReference>
<reference evidence="2 3" key="1">
    <citation type="journal article" date="2023" name="Elife">
        <title>Identification of key yeast species and microbe-microbe interactions impacting larval growth of Drosophila in the wild.</title>
        <authorList>
            <person name="Mure A."/>
            <person name="Sugiura Y."/>
            <person name="Maeda R."/>
            <person name="Honda K."/>
            <person name="Sakurai N."/>
            <person name="Takahashi Y."/>
            <person name="Watada M."/>
            <person name="Katoh T."/>
            <person name="Gotoh A."/>
            <person name="Gotoh Y."/>
            <person name="Taniguchi I."/>
            <person name="Nakamura K."/>
            <person name="Hayashi T."/>
            <person name="Katayama T."/>
            <person name="Uemura T."/>
            <person name="Hattori Y."/>
        </authorList>
    </citation>
    <scope>NUCLEOTIDE SEQUENCE [LARGE SCALE GENOMIC DNA]</scope>
    <source>
        <strain evidence="2 3">SB-73</strain>
    </source>
</reference>
<dbReference type="InterPro" id="IPR010987">
    <property type="entry name" value="Glutathione-S-Trfase_C-like"/>
</dbReference>
<dbReference type="Proteomes" id="UP001362899">
    <property type="component" value="Unassembled WGS sequence"/>
</dbReference>
<evidence type="ECO:0000313" key="3">
    <source>
        <dbReference type="Proteomes" id="UP001362899"/>
    </source>
</evidence>
<dbReference type="InterPro" id="IPR036282">
    <property type="entry name" value="Glutathione-S-Trfase_C_sf"/>
</dbReference>
<dbReference type="AlphaFoldDB" id="A0AAV5RJW0"/>
<protein>
    <recommendedName>
        <fullName evidence="1">GST C-terminal domain-containing protein</fullName>
    </recommendedName>
</protein>